<reference evidence="1" key="1">
    <citation type="submission" date="2021-07" db="EMBL/GenBank/DDBJ databases">
        <authorList>
            <person name="Branca A.L. A."/>
        </authorList>
    </citation>
    <scope>NUCLEOTIDE SEQUENCE</scope>
</reference>
<proteinExistence type="predicted"/>
<name>A0A9W4NG48_9EURO</name>
<dbReference type="EMBL" id="CAJVPD010000228">
    <property type="protein sequence ID" value="CAG8372382.1"/>
    <property type="molecule type" value="Genomic_DNA"/>
</dbReference>
<comment type="caution">
    <text evidence="1">The sequence shown here is derived from an EMBL/GenBank/DDBJ whole genome shotgun (WGS) entry which is preliminary data.</text>
</comment>
<accession>A0A9W4NG48</accession>
<sequence>MFEETQRFKPNDRWGHLLEDKGGKNPPIRFLRYDEGPWRVIFEAEIFADIIMAEYCLREIVQREQMLTSKIRTSQMIGAHKNWERTAEYQRQAKVLLRLYREAEYKLYLAEVKLPPGAIYDSYHSLRKDAEWYLRPELVNLCASRGGCCSRNCGCCKTRYDRTAGHTDIGHTRHKGIGHCTPSCECCTTERGIEYDTYDINYFVEDLKKQLLGDNPAYIVHMAEAFFLLSLMDKAKEAVKGLDCCSEASSFLSLVERAKQLVDDWDCCSVASSYC</sequence>
<gene>
    <name evidence="1" type="ORF">PSALAMII_LOCUS4780</name>
</gene>
<dbReference type="Proteomes" id="UP001152592">
    <property type="component" value="Unassembled WGS sequence"/>
</dbReference>
<evidence type="ECO:0000313" key="1">
    <source>
        <dbReference type="EMBL" id="CAG8372382.1"/>
    </source>
</evidence>
<dbReference type="OrthoDB" id="10253204at2759"/>
<organism evidence="1 2">
    <name type="scientific">Penicillium salamii</name>
    <dbReference type="NCBI Taxonomy" id="1612424"/>
    <lineage>
        <taxon>Eukaryota</taxon>
        <taxon>Fungi</taxon>
        <taxon>Dikarya</taxon>
        <taxon>Ascomycota</taxon>
        <taxon>Pezizomycotina</taxon>
        <taxon>Eurotiomycetes</taxon>
        <taxon>Eurotiomycetidae</taxon>
        <taxon>Eurotiales</taxon>
        <taxon>Aspergillaceae</taxon>
        <taxon>Penicillium</taxon>
    </lineage>
</organism>
<dbReference type="AlphaFoldDB" id="A0A9W4NG48"/>
<protein>
    <submittedName>
        <fullName evidence="1">Uncharacterized protein</fullName>
    </submittedName>
</protein>
<evidence type="ECO:0000313" key="2">
    <source>
        <dbReference type="Proteomes" id="UP001152592"/>
    </source>
</evidence>